<feature type="region of interest" description="Disordered" evidence="1">
    <location>
        <begin position="25"/>
        <end position="94"/>
    </location>
</feature>
<dbReference type="AlphaFoldDB" id="A0A344US63"/>
<proteinExistence type="predicted"/>
<keyword evidence="2" id="KW-0732">Signal</keyword>
<sequence length="311" mass="31676">MLRSKSLLGGVAGLALLITPLAGVNAYATDPTPSPGASASTPSGTPSASPTPTRSETSPSTQEDTPSPSETSTSSETPTPSTTPSTSSSTPAKVAAPTLTASGNVDVGQTVTIRVSGCTAPADGILLRVLDAKGKKTDYPIAALDGSQSVKTTVAGWYAAQAVCTTGDTQASDPSNKASFFAYPTGIDFSPTSWRQGQALTLTTYGFQAGESVRVKVVHQKTGKVYWNTTRTASASGDERKNVFSNVVLPTGPAGNYDITMTGSQSGKVRSSVFYWQSPDSNGNGGGNPGTTPKVPAHHSSDRPGLPSTGV</sequence>
<dbReference type="KEGG" id="acij:JS278_00928"/>
<feature type="signal peptide" evidence="2">
    <location>
        <begin position="1"/>
        <end position="28"/>
    </location>
</feature>
<name>A0A344US63_9ACTN</name>
<reference evidence="3 4" key="1">
    <citation type="submission" date="2017-12" db="EMBL/GenBank/DDBJ databases">
        <title>The whole genome sequence of the Acidipropionibacterium virtanenii sp. nov. type strain JS278.</title>
        <authorList>
            <person name="Laine P."/>
            <person name="Deptula P."/>
            <person name="Varmanen P."/>
            <person name="Auvinen P."/>
        </authorList>
    </citation>
    <scope>NUCLEOTIDE SEQUENCE [LARGE SCALE GENOMIC DNA]</scope>
    <source>
        <strain evidence="3 4">JS278</strain>
    </source>
</reference>
<gene>
    <name evidence="3" type="ORF">JS278_00928</name>
</gene>
<evidence type="ECO:0000256" key="1">
    <source>
        <dbReference type="SAM" id="MobiDB-lite"/>
    </source>
</evidence>
<protein>
    <submittedName>
        <fullName evidence="3">Uncharacterized protein</fullName>
    </submittedName>
</protein>
<dbReference type="RefSeq" id="WP_147243150.1">
    <property type="nucleotide sequence ID" value="NZ_CP025198.1"/>
</dbReference>
<feature type="compositionally biased region" description="Low complexity" evidence="1">
    <location>
        <begin position="28"/>
        <end position="91"/>
    </location>
</feature>
<dbReference type="Proteomes" id="UP000251995">
    <property type="component" value="Chromosome"/>
</dbReference>
<organism evidence="3 4">
    <name type="scientific">Acidipropionibacterium virtanenii</name>
    <dbReference type="NCBI Taxonomy" id="2057246"/>
    <lineage>
        <taxon>Bacteria</taxon>
        <taxon>Bacillati</taxon>
        <taxon>Actinomycetota</taxon>
        <taxon>Actinomycetes</taxon>
        <taxon>Propionibacteriales</taxon>
        <taxon>Propionibacteriaceae</taxon>
        <taxon>Acidipropionibacterium</taxon>
    </lineage>
</organism>
<evidence type="ECO:0000313" key="3">
    <source>
        <dbReference type="EMBL" id="AXE38111.1"/>
    </source>
</evidence>
<dbReference type="OrthoDB" id="3724396at2"/>
<evidence type="ECO:0000256" key="2">
    <source>
        <dbReference type="SAM" id="SignalP"/>
    </source>
</evidence>
<accession>A0A344US63</accession>
<evidence type="ECO:0000313" key="4">
    <source>
        <dbReference type="Proteomes" id="UP000251995"/>
    </source>
</evidence>
<feature type="chain" id="PRO_5017055250" evidence="2">
    <location>
        <begin position="29"/>
        <end position="311"/>
    </location>
</feature>
<keyword evidence="4" id="KW-1185">Reference proteome</keyword>
<feature type="region of interest" description="Disordered" evidence="1">
    <location>
        <begin position="275"/>
        <end position="311"/>
    </location>
</feature>
<dbReference type="EMBL" id="CP025198">
    <property type="protein sequence ID" value="AXE38111.1"/>
    <property type="molecule type" value="Genomic_DNA"/>
</dbReference>